<proteinExistence type="predicted"/>
<name>A0A5J9UCB9_9POAL</name>
<evidence type="ECO:0008006" key="4">
    <source>
        <dbReference type="Google" id="ProtNLM"/>
    </source>
</evidence>
<feature type="signal peptide" evidence="1">
    <location>
        <begin position="1"/>
        <end position="27"/>
    </location>
</feature>
<dbReference type="AlphaFoldDB" id="A0A5J9UCB9"/>
<reference evidence="2 3" key="1">
    <citation type="journal article" date="2019" name="Sci. Rep.">
        <title>A high-quality genome of Eragrostis curvula grass provides insights into Poaceae evolution and supports new strategies to enhance forage quality.</title>
        <authorList>
            <person name="Carballo J."/>
            <person name="Santos B.A.C.M."/>
            <person name="Zappacosta D."/>
            <person name="Garbus I."/>
            <person name="Selva J.P."/>
            <person name="Gallo C.A."/>
            <person name="Diaz A."/>
            <person name="Albertini E."/>
            <person name="Caccamo M."/>
            <person name="Echenique V."/>
        </authorList>
    </citation>
    <scope>NUCLEOTIDE SEQUENCE [LARGE SCALE GENOMIC DNA]</scope>
    <source>
        <strain evidence="3">cv. Victoria</strain>
        <tissue evidence="2">Leaf</tissue>
    </source>
</reference>
<protein>
    <recommendedName>
        <fullName evidence="4">Bowman-Birk serine protease inhibitors family domain-containing protein</fullName>
    </recommendedName>
</protein>
<evidence type="ECO:0000313" key="2">
    <source>
        <dbReference type="EMBL" id="TVU21333.1"/>
    </source>
</evidence>
<gene>
    <name evidence="2" type="ORF">EJB05_30961</name>
</gene>
<dbReference type="Proteomes" id="UP000324897">
    <property type="component" value="Unassembled WGS sequence"/>
</dbReference>
<keyword evidence="3" id="KW-1185">Reference proteome</keyword>
<keyword evidence="1" id="KW-0732">Signal</keyword>
<evidence type="ECO:0000256" key="1">
    <source>
        <dbReference type="SAM" id="SignalP"/>
    </source>
</evidence>
<comment type="caution">
    <text evidence="2">The sequence shown here is derived from an EMBL/GenBank/DDBJ whole genome shotgun (WGS) entry which is preliminary data.</text>
</comment>
<dbReference type="EMBL" id="RWGY01000026">
    <property type="protein sequence ID" value="TVU21333.1"/>
    <property type="molecule type" value="Genomic_DNA"/>
</dbReference>
<sequence>MALIKSAIAVFLVLAVISSTSISCVSATCTGCPTPKPKPATPCFHAGSSPHPCTVEGCKKLCEHHQYKSDLAYCKSVSPGECCCPNE</sequence>
<feature type="chain" id="PRO_5023843301" description="Bowman-Birk serine protease inhibitors family domain-containing protein" evidence="1">
    <location>
        <begin position="28"/>
        <end position="87"/>
    </location>
</feature>
<dbReference type="PROSITE" id="PS51257">
    <property type="entry name" value="PROKAR_LIPOPROTEIN"/>
    <property type="match status" value="1"/>
</dbReference>
<evidence type="ECO:0000313" key="3">
    <source>
        <dbReference type="Proteomes" id="UP000324897"/>
    </source>
</evidence>
<accession>A0A5J9UCB9</accession>
<dbReference type="OrthoDB" id="613069at2759"/>
<organism evidence="2 3">
    <name type="scientific">Eragrostis curvula</name>
    <name type="common">weeping love grass</name>
    <dbReference type="NCBI Taxonomy" id="38414"/>
    <lineage>
        <taxon>Eukaryota</taxon>
        <taxon>Viridiplantae</taxon>
        <taxon>Streptophyta</taxon>
        <taxon>Embryophyta</taxon>
        <taxon>Tracheophyta</taxon>
        <taxon>Spermatophyta</taxon>
        <taxon>Magnoliopsida</taxon>
        <taxon>Liliopsida</taxon>
        <taxon>Poales</taxon>
        <taxon>Poaceae</taxon>
        <taxon>PACMAD clade</taxon>
        <taxon>Chloridoideae</taxon>
        <taxon>Eragrostideae</taxon>
        <taxon>Eragrostidinae</taxon>
        <taxon>Eragrostis</taxon>
    </lineage>
</organism>
<dbReference type="Gramene" id="TVU21333">
    <property type="protein sequence ID" value="TVU21333"/>
    <property type="gene ID" value="EJB05_30961"/>
</dbReference>